<dbReference type="Proteomes" id="UP001595843">
    <property type="component" value="Unassembled WGS sequence"/>
</dbReference>
<sequence>MDVQTDRLRRDLAFIQGLMEGNQQLSNSPEGMVLNRLLTVMDQVAEENEQLHVRLTELEDYVEAVDEDLNEVELLVYDEPDWGEEEEEDIGFWEVACPECQRPVLVDEEIFEERSEADVMCPRCETVLRVSDEGEVREKGTVSEGDFRNGEVSLPQ</sequence>
<dbReference type="EMBL" id="JBHSAP010000018">
    <property type="protein sequence ID" value="MFC4078234.1"/>
    <property type="molecule type" value="Genomic_DNA"/>
</dbReference>
<evidence type="ECO:0000313" key="4">
    <source>
        <dbReference type="Proteomes" id="UP001595843"/>
    </source>
</evidence>
<feature type="coiled-coil region" evidence="1">
    <location>
        <begin position="41"/>
        <end position="75"/>
    </location>
</feature>
<feature type="region of interest" description="Disordered" evidence="2">
    <location>
        <begin position="133"/>
        <end position="156"/>
    </location>
</feature>
<organism evidence="3 4">
    <name type="scientific">Salinithrix halophila</name>
    <dbReference type="NCBI Taxonomy" id="1485204"/>
    <lineage>
        <taxon>Bacteria</taxon>
        <taxon>Bacillati</taxon>
        <taxon>Bacillota</taxon>
        <taxon>Bacilli</taxon>
        <taxon>Bacillales</taxon>
        <taxon>Thermoactinomycetaceae</taxon>
        <taxon>Salinithrix</taxon>
    </lineage>
</organism>
<reference evidence="4" key="1">
    <citation type="journal article" date="2019" name="Int. J. Syst. Evol. Microbiol.">
        <title>The Global Catalogue of Microorganisms (GCM) 10K type strain sequencing project: providing services to taxonomists for standard genome sequencing and annotation.</title>
        <authorList>
            <consortium name="The Broad Institute Genomics Platform"/>
            <consortium name="The Broad Institute Genome Sequencing Center for Infectious Disease"/>
            <person name="Wu L."/>
            <person name="Ma J."/>
        </authorList>
    </citation>
    <scope>NUCLEOTIDE SEQUENCE [LARGE SCALE GENOMIC DNA]</scope>
    <source>
        <strain evidence="4">IBRC-M 10813</strain>
    </source>
</reference>
<proteinExistence type="predicted"/>
<feature type="compositionally biased region" description="Basic and acidic residues" evidence="2">
    <location>
        <begin position="133"/>
        <end position="149"/>
    </location>
</feature>
<protein>
    <submittedName>
        <fullName evidence="3">CD1247 N-terminal domain-containing protein</fullName>
    </submittedName>
</protein>
<comment type="caution">
    <text evidence="3">The sequence shown here is derived from an EMBL/GenBank/DDBJ whole genome shotgun (WGS) entry which is preliminary data.</text>
</comment>
<evidence type="ECO:0000256" key="1">
    <source>
        <dbReference type="SAM" id="Coils"/>
    </source>
</evidence>
<accession>A0ABV8JLM9</accession>
<dbReference type="InterPro" id="IPR054688">
    <property type="entry name" value="CD1247_N"/>
</dbReference>
<gene>
    <name evidence="3" type="ORF">ACFOUO_15650</name>
</gene>
<evidence type="ECO:0000313" key="3">
    <source>
        <dbReference type="EMBL" id="MFC4078234.1"/>
    </source>
</evidence>
<name>A0ABV8JLM9_9BACL</name>
<evidence type="ECO:0000256" key="2">
    <source>
        <dbReference type="SAM" id="MobiDB-lite"/>
    </source>
</evidence>
<dbReference type="RefSeq" id="WP_380706054.1">
    <property type="nucleotide sequence ID" value="NZ_JBHSAP010000018.1"/>
</dbReference>
<keyword evidence="1" id="KW-0175">Coiled coil</keyword>
<dbReference type="NCBIfam" id="NF045650">
    <property type="entry name" value="CD1247_Nterm"/>
    <property type="match status" value="1"/>
</dbReference>
<keyword evidence="4" id="KW-1185">Reference proteome</keyword>